<dbReference type="GO" id="GO:0032264">
    <property type="term" value="P:IMP salvage"/>
    <property type="evidence" value="ECO:0007669"/>
    <property type="project" value="TreeGrafter"/>
</dbReference>
<comment type="caution">
    <text evidence="15">The sequence shown here is derived from an EMBL/GenBank/DDBJ whole genome shotgun (WGS) entry which is preliminary data.</text>
</comment>
<comment type="pathway">
    <text evidence="3 13">Purine metabolism; IMP biosynthesis via salvage pathway; IMP from hypoxanthine: step 1/1.</text>
</comment>
<evidence type="ECO:0000256" key="4">
    <source>
        <dbReference type="ARBA" id="ARBA00008391"/>
    </source>
</evidence>
<dbReference type="SUPFAM" id="SSF53271">
    <property type="entry name" value="PRTase-like"/>
    <property type="match status" value="1"/>
</dbReference>
<comment type="cofactor">
    <cofactor evidence="1 13">
        <name>Mg(2+)</name>
        <dbReference type="ChEBI" id="CHEBI:18420"/>
    </cofactor>
</comment>
<accession>A0AAV2RNK1</accession>
<dbReference type="NCBIfam" id="TIGR01203">
    <property type="entry name" value="HGPRTase"/>
    <property type="match status" value="1"/>
</dbReference>
<dbReference type="GO" id="GO:0004422">
    <property type="term" value="F:hypoxanthine phosphoribosyltransferase activity"/>
    <property type="evidence" value="ECO:0007669"/>
    <property type="project" value="InterPro"/>
</dbReference>
<dbReference type="InterPro" id="IPR005904">
    <property type="entry name" value="Hxn_phspho_trans"/>
</dbReference>
<keyword evidence="9 13" id="KW-0479">Metal-binding</keyword>
<evidence type="ECO:0000256" key="10">
    <source>
        <dbReference type="ARBA" id="ARBA00022726"/>
    </source>
</evidence>
<dbReference type="Proteomes" id="UP001497623">
    <property type="component" value="Unassembled WGS sequence"/>
</dbReference>
<evidence type="ECO:0000256" key="8">
    <source>
        <dbReference type="ARBA" id="ARBA00022679"/>
    </source>
</evidence>
<comment type="catalytic activity">
    <reaction evidence="13">
        <text>IMP + diphosphate = hypoxanthine + 5-phospho-alpha-D-ribose 1-diphosphate</text>
        <dbReference type="Rhea" id="RHEA:17973"/>
        <dbReference type="ChEBI" id="CHEBI:17368"/>
        <dbReference type="ChEBI" id="CHEBI:33019"/>
        <dbReference type="ChEBI" id="CHEBI:58017"/>
        <dbReference type="ChEBI" id="CHEBI:58053"/>
        <dbReference type="EC" id="2.4.2.8"/>
    </reaction>
</comment>
<keyword evidence="11 13" id="KW-0547">Nucleotide-binding</keyword>
<evidence type="ECO:0000256" key="11">
    <source>
        <dbReference type="ARBA" id="ARBA00022741"/>
    </source>
</evidence>
<comment type="similarity">
    <text evidence="4 13">Belongs to the purine/pyrimidine phosphoribosyltransferase family.</text>
</comment>
<keyword evidence="16" id="KW-1185">Reference proteome</keyword>
<keyword evidence="6 13" id="KW-0963">Cytoplasm</keyword>
<dbReference type="AlphaFoldDB" id="A0AAV2RNK1"/>
<evidence type="ECO:0000256" key="13">
    <source>
        <dbReference type="RuleBase" id="RU364099"/>
    </source>
</evidence>
<dbReference type="InterPro" id="IPR000836">
    <property type="entry name" value="PRTase_dom"/>
</dbReference>
<protein>
    <recommendedName>
        <fullName evidence="5 13">Hypoxanthine phosphoribosyltransferase</fullName>
        <ecNumber evidence="5 13">2.4.2.8</ecNumber>
    </recommendedName>
</protein>
<name>A0AAV2RNK1_MEGNR</name>
<dbReference type="Pfam" id="PF00156">
    <property type="entry name" value="Pribosyltran"/>
    <property type="match status" value="1"/>
</dbReference>
<dbReference type="GO" id="GO:0046100">
    <property type="term" value="P:hypoxanthine metabolic process"/>
    <property type="evidence" value="ECO:0007669"/>
    <property type="project" value="TreeGrafter"/>
</dbReference>
<dbReference type="InterPro" id="IPR050408">
    <property type="entry name" value="HGPRT"/>
</dbReference>
<evidence type="ECO:0000256" key="3">
    <source>
        <dbReference type="ARBA" id="ARBA00004669"/>
    </source>
</evidence>
<evidence type="ECO:0000256" key="5">
    <source>
        <dbReference type="ARBA" id="ARBA00011895"/>
    </source>
</evidence>
<comment type="subcellular location">
    <subcellularLocation>
        <location evidence="2 13">Cytoplasm</location>
    </subcellularLocation>
</comment>
<dbReference type="FunFam" id="3.40.50.2020:FF:000053">
    <property type="entry name" value="Hypoxanthine phosphoribosyltransferase"/>
    <property type="match status" value="1"/>
</dbReference>
<dbReference type="GO" id="GO:0000287">
    <property type="term" value="F:magnesium ion binding"/>
    <property type="evidence" value="ECO:0007669"/>
    <property type="project" value="TreeGrafter"/>
</dbReference>
<evidence type="ECO:0000256" key="6">
    <source>
        <dbReference type="ARBA" id="ARBA00022490"/>
    </source>
</evidence>
<proteinExistence type="inferred from homology"/>
<organism evidence="15 16">
    <name type="scientific">Meganyctiphanes norvegica</name>
    <name type="common">Northern krill</name>
    <name type="synonym">Thysanopoda norvegica</name>
    <dbReference type="NCBI Taxonomy" id="48144"/>
    <lineage>
        <taxon>Eukaryota</taxon>
        <taxon>Metazoa</taxon>
        <taxon>Ecdysozoa</taxon>
        <taxon>Arthropoda</taxon>
        <taxon>Crustacea</taxon>
        <taxon>Multicrustacea</taxon>
        <taxon>Malacostraca</taxon>
        <taxon>Eumalacostraca</taxon>
        <taxon>Eucarida</taxon>
        <taxon>Euphausiacea</taxon>
        <taxon>Euphausiidae</taxon>
        <taxon>Meganyctiphanes</taxon>
    </lineage>
</organism>
<dbReference type="Gene3D" id="3.40.50.2020">
    <property type="match status" value="1"/>
</dbReference>
<dbReference type="CDD" id="cd06223">
    <property type="entry name" value="PRTases_typeI"/>
    <property type="match status" value="1"/>
</dbReference>
<keyword evidence="10 13" id="KW-0660">Purine salvage</keyword>
<evidence type="ECO:0000256" key="9">
    <source>
        <dbReference type="ARBA" id="ARBA00022723"/>
    </source>
</evidence>
<evidence type="ECO:0000313" key="15">
    <source>
        <dbReference type="EMBL" id="CAL4129757.1"/>
    </source>
</evidence>
<reference evidence="15 16" key="1">
    <citation type="submission" date="2024-05" db="EMBL/GenBank/DDBJ databases">
        <authorList>
            <person name="Wallberg A."/>
        </authorList>
    </citation>
    <scope>NUCLEOTIDE SEQUENCE [LARGE SCALE GENOMIC DNA]</scope>
</reference>
<evidence type="ECO:0000256" key="2">
    <source>
        <dbReference type="ARBA" id="ARBA00004496"/>
    </source>
</evidence>
<dbReference type="GO" id="GO:0006166">
    <property type="term" value="P:purine ribonucleoside salvage"/>
    <property type="evidence" value="ECO:0007669"/>
    <property type="project" value="UniProtKB-KW"/>
</dbReference>
<dbReference type="EC" id="2.4.2.8" evidence="5 13"/>
<feature type="non-terminal residue" evidence="15">
    <location>
        <position position="1"/>
    </location>
</feature>
<keyword evidence="12 13" id="KW-0460">Magnesium</keyword>
<keyword evidence="7 13" id="KW-0328">Glycosyltransferase</keyword>
<dbReference type="GO" id="GO:0005829">
    <property type="term" value="C:cytosol"/>
    <property type="evidence" value="ECO:0007669"/>
    <property type="project" value="TreeGrafter"/>
</dbReference>
<dbReference type="PANTHER" id="PTHR43340">
    <property type="entry name" value="HYPOXANTHINE-GUANINE PHOSPHORIBOSYLTRANSFERASE"/>
    <property type="match status" value="1"/>
</dbReference>
<dbReference type="GO" id="GO:0000166">
    <property type="term" value="F:nucleotide binding"/>
    <property type="evidence" value="ECO:0007669"/>
    <property type="project" value="UniProtKB-KW"/>
</dbReference>
<dbReference type="EMBL" id="CAXKWB010026207">
    <property type="protein sequence ID" value="CAL4129757.1"/>
    <property type="molecule type" value="Genomic_DNA"/>
</dbReference>
<evidence type="ECO:0000256" key="12">
    <source>
        <dbReference type="ARBA" id="ARBA00022842"/>
    </source>
</evidence>
<gene>
    <name evidence="15" type="ORF">MNOR_LOCUS26355</name>
</gene>
<dbReference type="GO" id="GO:0032263">
    <property type="term" value="P:GMP salvage"/>
    <property type="evidence" value="ECO:0007669"/>
    <property type="project" value="TreeGrafter"/>
</dbReference>
<keyword evidence="8 13" id="KW-0808">Transferase</keyword>
<evidence type="ECO:0000256" key="1">
    <source>
        <dbReference type="ARBA" id="ARBA00001946"/>
    </source>
</evidence>
<evidence type="ECO:0000259" key="14">
    <source>
        <dbReference type="Pfam" id="PF00156"/>
    </source>
</evidence>
<feature type="domain" description="Phosphoribosyltransferase" evidence="14">
    <location>
        <begin position="69"/>
        <end position="221"/>
    </location>
</feature>
<evidence type="ECO:0000256" key="7">
    <source>
        <dbReference type="ARBA" id="ARBA00022676"/>
    </source>
</evidence>
<evidence type="ECO:0000313" key="16">
    <source>
        <dbReference type="Proteomes" id="UP001497623"/>
    </source>
</evidence>
<dbReference type="GO" id="GO:0006178">
    <property type="term" value="P:guanine salvage"/>
    <property type="evidence" value="ECO:0007669"/>
    <property type="project" value="TreeGrafter"/>
</dbReference>
<dbReference type="PANTHER" id="PTHR43340:SF1">
    <property type="entry name" value="HYPOXANTHINE PHOSPHORIBOSYLTRANSFERASE"/>
    <property type="match status" value="1"/>
</dbReference>
<dbReference type="InterPro" id="IPR029057">
    <property type="entry name" value="PRTase-like"/>
</dbReference>
<sequence>SSVVTEASREAESLFLSDKKGVNINVEMDKNYIEVPDEYQGYELSHFCVPRHYSEDLLDIMIPYGLIQDRTERLALDIFNDFKDQPLTALCVLKGGYKFFTDLLDKITALNRTHGSVSVPVKPDFIRLKSYENDSSSGEIKVLGGDNLSRLRGQNVLVVEDIIDTGRTMEKLLAILAEYEPKSVRVASLLVKRRPDSTGYRPNYIGFEVPDKFVVGYALDYNEYFRDLNHIGVINENGKKKYALSKTG</sequence>